<evidence type="ECO:0000313" key="8">
    <source>
        <dbReference type="Proteomes" id="UP001229836"/>
    </source>
</evidence>
<feature type="transmembrane region" description="Helical" evidence="6">
    <location>
        <begin position="12"/>
        <end position="33"/>
    </location>
</feature>
<keyword evidence="3 6" id="KW-0812">Transmembrane</keyword>
<keyword evidence="4 6" id="KW-1133">Transmembrane helix</keyword>
<feature type="transmembrane region" description="Helical" evidence="6">
    <location>
        <begin position="333"/>
        <end position="353"/>
    </location>
</feature>
<feature type="transmembrane region" description="Helical" evidence="6">
    <location>
        <begin position="365"/>
        <end position="384"/>
    </location>
</feature>
<sequence>MKISSAQKDTLYLFVLQGMNYAIPILLMPYLMIKLGVKSYGLIGFSTAIIQFLILFVDFGFNMSATKRVAVHKDNKLVLSRIFYSTIFAKTILLIVSIFIFIFIINISKFDEYKIALLCSLPMLLGNTYTFTWFYQGIGNIRFLSILSMFCRILILPTIFYFVQTSQDYVKAIFINSFVYMVIAFISIFWIFKNKMIDKAKISLESIKFEIKESFPFFLSTASISIYTQLFVVILGLFATPAIVGIYTAADKIIRAISLLFYTPINQVYYPKIANISSQDQEKALSLLRNVFKFSIALMTFLSLIIFIFSSFIEKKIGVEYEGLSNLLKILSPVPIAVAIGGIAGQLGLIAYIDNSKTKQIFQNIYIVAGIFAICLVSFLAYFFQAQGTSIAVLLTESLVAILMVYYFNKYLRDNNSSKNIFSRIED</sequence>
<evidence type="ECO:0000256" key="3">
    <source>
        <dbReference type="ARBA" id="ARBA00022692"/>
    </source>
</evidence>
<feature type="transmembrane region" description="Helical" evidence="6">
    <location>
        <begin position="113"/>
        <end position="131"/>
    </location>
</feature>
<dbReference type="EMBL" id="CP125669">
    <property type="protein sequence ID" value="WHP04497.1"/>
    <property type="molecule type" value="Genomic_DNA"/>
</dbReference>
<evidence type="ECO:0000256" key="6">
    <source>
        <dbReference type="SAM" id="Phobius"/>
    </source>
</evidence>
<keyword evidence="5 6" id="KW-0472">Membrane</keyword>
<feature type="transmembrane region" description="Helical" evidence="6">
    <location>
        <begin position="169"/>
        <end position="192"/>
    </location>
</feature>
<dbReference type="InterPro" id="IPR002797">
    <property type="entry name" value="Polysacc_synth"/>
</dbReference>
<evidence type="ECO:0000256" key="4">
    <source>
        <dbReference type="ARBA" id="ARBA00022989"/>
    </source>
</evidence>
<reference evidence="7 8" key="1">
    <citation type="submission" date="2023-05" db="EMBL/GenBank/DDBJ databases">
        <title>The complete genome of Acinetobacter sp. nov KCTC 92772.</title>
        <authorList>
            <person name="Zhou G."/>
        </authorList>
    </citation>
    <scope>NUCLEOTIDE SEQUENCE [LARGE SCALE GENOMIC DNA]</scope>
    <source>
        <strain evidence="7 8">KCTC 92772</strain>
    </source>
</reference>
<evidence type="ECO:0000256" key="2">
    <source>
        <dbReference type="ARBA" id="ARBA00022475"/>
    </source>
</evidence>
<evidence type="ECO:0000256" key="5">
    <source>
        <dbReference type="ARBA" id="ARBA00023136"/>
    </source>
</evidence>
<keyword evidence="8" id="KW-1185">Reference proteome</keyword>
<dbReference type="PANTHER" id="PTHR30250:SF11">
    <property type="entry name" value="O-ANTIGEN TRANSPORTER-RELATED"/>
    <property type="match status" value="1"/>
</dbReference>
<comment type="subcellular location">
    <subcellularLocation>
        <location evidence="1">Cell membrane</location>
        <topology evidence="1">Multi-pass membrane protein</topology>
    </subcellularLocation>
</comment>
<dbReference type="RefSeq" id="WP_283266185.1">
    <property type="nucleotide sequence ID" value="NZ_CP125669.1"/>
</dbReference>
<dbReference type="Pfam" id="PF01943">
    <property type="entry name" value="Polysacc_synt"/>
    <property type="match status" value="1"/>
</dbReference>
<dbReference type="Proteomes" id="UP001229836">
    <property type="component" value="Chromosome"/>
</dbReference>
<proteinExistence type="predicted"/>
<evidence type="ECO:0000256" key="1">
    <source>
        <dbReference type="ARBA" id="ARBA00004651"/>
    </source>
</evidence>
<feature type="transmembrane region" description="Helical" evidence="6">
    <location>
        <begin position="217"/>
        <end position="247"/>
    </location>
</feature>
<feature type="transmembrane region" description="Helical" evidence="6">
    <location>
        <begin position="390"/>
        <end position="409"/>
    </location>
</feature>
<feature type="transmembrane region" description="Helical" evidence="6">
    <location>
        <begin position="291"/>
        <end position="313"/>
    </location>
</feature>
<feature type="transmembrane region" description="Helical" evidence="6">
    <location>
        <begin position="39"/>
        <end position="61"/>
    </location>
</feature>
<feature type="transmembrane region" description="Helical" evidence="6">
    <location>
        <begin position="82"/>
        <end position="107"/>
    </location>
</feature>
<feature type="transmembrane region" description="Helical" evidence="6">
    <location>
        <begin position="143"/>
        <end position="163"/>
    </location>
</feature>
<protein>
    <submittedName>
        <fullName evidence="7">Flippase</fullName>
    </submittedName>
</protein>
<accession>A0ABY8S114</accession>
<keyword evidence="2" id="KW-1003">Cell membrane</keyword>
<dbReference type="InterPro" id="IPR050833">
    <property type="entry name" value="Poly_Biosynth_Transport"/>
</dbReference>
<evidence type="ECO:0000313" key="7">
    <source>
        <dbReference type="EMBL" id="WHP04497.1"/>
    </source>
</evidence>
<gene>
    <name evidence="7" type="ORF">QLH32_10490</name>
</gene>
<organism evidence="7 8">
    <name type="scientific">Acinetobacter corruptisaponis</name>
    <dbReference type="NCBI Taxonomy" id="3045147"/>
    <lineage>
        <taxon>Bacteria</taxon>
        <taxon>Pseudomonadati</taxon>
        <taxon>Pseudomonadota</taxon>
        <taxon>Gammaproteobacteria</taxon>
        <taxon>Moraxellales</taxon>
        <taxon>Moraxellaceae</taxon>
        <taxon>Acinetobacter</taxon>
    </lineage>
</organism>
<dbReference type="PANTHER" id="PTHR30250">
    <property type="entry name" value="PST FAMILY PREDICTED COLANIC ACID TRANSPORTER"/>
    <property type="match status" value="1"/>
</dbReference>
<name>A0ABY8S114_9GAMM</name>